<feature type="region of interest" description="Disordered" evidence="1">
    <location>
        <begin position="24"/>
        <end position="49"/>
    </location>
</feature>
<gene>
    <name evidence="2" type="ORF">GLOINDRAFT_89232</name>
</gene>
<evidence type="ECO:0000313" key="2">
    <source>
        <dbReference type="EMBL" id="ERZ96956.1"/>
    </source>
</evidence>
<sequence length="125" mass="14304">MFNANDVPVNEFSEEIIMAPKGRGRRMRFASKPSMSKKKENTTTGGTCCRDIEHLRRPSVSNKGRSEQLETESGHFSISNLLWRDLFTNRLNTQLPKYLDPYATAINAQYSLVTRWNCGHIHPGF</sequence>
<reference evidence="2" key="1">
    <citation type="submission" date="2013-07" db="EMBL/GenBank/DDBJ databases">
        <title>The genome of an arbuscular mycorrhizal fungus provides insights into the evolution of the oldest plant symbiosis.</title>
        <authorList>
            <consortium name="DOE Joint Genome Institute"/>
            <person name="Tisserant E."/>
            <person name="Malbreil M."/>
            <person name="Kuo A."/>
            <person name="Kohler A."/>
            <person name="Symeonidi A."/>
            <person name="Balestrini R."/>
            <person name="Charron P."/>
            <person name="Duensing N."/>
            <person name="Frei-dit-Frey N."/>
            <person name="Gianinazzi-Pearson V."/>
            <person name="Gilbert B."/>
            <person name="Handa Y."/>
            <person name="Hijri M."/>
            <person name="Kaul R."/>
            <person name="Kawaguchi M."/>
            <person name="Krajinski F."/>
            <person name="Lammers P."/>
            <person name="Lapierre D."/>
            <person name="Masclaux F.G."/>
            <person name="Murat C."/>
            <person name="Morin E."/>
            <person name="Ndikumana S."/>
            <person name="Pagni M."/>
            <person name="Petitpierre D."/>
            <person name="Requena N."/>
            <person name="Rosikiewicz P."/>
            <person name="Riley R."/>
            <person name="Saito K."/>
            <person name="San Clemente H."/>
            <person name="Shapiro H."/>
            <person name="van Tuinen D."/>
            <person name="Becard G."/>
            <person name="Bonfante P."/>
            <person name="Paszkowski U."/>
            <person name="Shachar-Hill Y."/>
            <person name="Young J.P."/>
            <person name="Sanders I.R."/>
            <person name="Henrissat B."/>
            <person name="Rensing S.A."/>
            <person name="Grigoriev I.V."/>
            <person name="Corradi N."/>
            <person name="Roux C."/>
            <person name="Martin F."/>
        </authorList>
    </citation>
    <scope>NUCLEOTIDE SEQUENCE</scope>
    <source>
        <strain evidence="2">DAOM 197198</strain>
    </source>
</reference>
<organism evidence="2">
    <name type="scientific">Rhizophagus irregularis (strain DAOM 181602 / DAOM 197198 / MUCL 43194)</name>
    <name type="common">Arbuscular mycorrhizal fungus</name>
    <name type="synonym">Glomus intraradices</name>
    <dbReference type="NCBI Taxonomy" id="747089"/>
    <lineage>
        <taxon>Eukaryota</taxon>
        <taxon>Fungi</taxon>
        <taxon>Fungi incertae sedis</taxon>
        <taxon>Mucoromycota</taxon>
        <taxon>Glomeromycotina</taxon>
        <taxon>Glomeromycetes</taxon>
        <taxon>Glomerales</taxon>
        <taxon>Glomeraceae</taxon>
        <taxon>Rhizophagus</taxon>
    </lineage>
</organism>
<dbReference type="AlphaFoldDB" id="U9SPB8"/>
<dbReference type="VEuPathDB" id="FungiDB:RhiirFUN_016345"/>
<dbReference type="HOGENOM" id="CLU_162861_0_0_1"/>
<name>U9SPB8_RHIID</name>
<evidence type="ECO:0000256" key="1">
    <source>
        <dbReference type="SAM" id="MobiDB-lite"/>
    </source>
</evidence>
<proteinExistence type="predicted"/>
<protein>
    <submittedName>
        <fullName evidence="2">Uncharacterized protein</fullName>
    </submittedName>
</protein>
<accession>U9SPB8</accession>
<dbReference type="EMBL" id="KI299999">
    <property type="protein sequence ID" value="ERZ96956.1"/>
    <property type="molecule type" value="Genomic_DNA"/>
</dbReference>